<evidence type="ECO:0000313" key="1">
    <source>
        <dbReference type="EMBL" id="GAC10231.1"/>
    </source>
</evidence>
<evidence type="ECO:0000313" key="2">
    <source>
        <dbReference type="Proteomes" id="UP000006320"/>
    </source>
</evidence>
<proteinExistence type="predicted"/>
<dbReference type="AlphaFoldDB" id="A0AAV3UZC7"/>
<sequence length="47" mass="5413">MHFGQIAHCIGKQTKKLKLSDKMQKKLLTRYRVNRIICAAVEGKVLD</sequence>
<dbReference type="EMBL" id="BAEM01000032">
    <property type="protein sequence ID" value="GAC10231.1"/>
    <property type="molecule type" value="Genomic_DNA"/>
</dbReference>
<accession>A0AAV3UZC7</accession>
<dbReference type="Proteomes" id="UP000006320">
    <property type="component" value="Unassembled WGS sequence"/>
</dbReference>
<name>A0AAV3UZC7_9ALTE</name>
<gene>
    <name evidence="1" type="ORF">GCHA_2281</name>
</gene>
<comment type="caution">
    <text evidence="1">The sequence shown here is derived from an EMBL/GenBank/DDBJ whole genome shotgun (WGS) entry which is preliminary data.</text>
</comment>
<reference evidence="1 2" key="1">
    <citation type="journal article" date="2017" name="Antonie Van Leeuwenhoek">
        <title>Rhizobium rhizosphaerae sp. nov., a novel species isolated from rice rhizosphere.</title>
        <authorList>
            <person name="Zhao J.J."/>
            <person name="Zhang J."/>
            <person name="Zhang R.J."/>
            <person name="Zhang C.W."/>
            <person name="Yin H.Q."/>
            <person name="Zhang X.X."/>
        </authorList>
    </citation>
    <scope>NUCLEOTIDE SEQUENCE [LARGE SCALE GENOMIC DNA]</scope>
    <source>
        <strain evidence="1 2">S18K6</strain>
    </source>
</reference>
<protein>
    <recommendedName>
        <fullName evidence="3">HTH luxR-type domain-containing protein</fullName>
    </recommendedName>
</protein>
<evidence type="ECO:0008006" key="3">
    <source>
        <dbReference type="Google" id="ProtNLM"/>
    </source>
</evidence>
<organism evidence="1 2">
    <name type="scientific">Paraglaciecola chathamensis S18K6</name>
    <dbReference type="NCBI Taxonomy" id="1127672"/>
    <lineage>
        <taxon>Bacteria</taxon>
        <taxon>Pseudomonadati</taxon>
        <taxon>Pseudomonadota</taxon>
        <taxon>Gammaproteobacteria</taxon>
        <taxon>Alteromonadales</taxon>
        <taxon>Alteromonadaceae</taxon>
        <taxon>Paraglaciecola</taxon>
    </lineage>
</organism>